<keyword evidence="6" id="KW-0653">Protein transport</keyword>
<keyword evidence="5" id="KW-0571">Peptide transport</keyword>
<keyword evidence="4 9" id="KW-0812">Transmembrane</keyword>
<dbReference type="GO" id="GO:0035673">
    <property type="term" value="F:oligopeptide transmembrane transporter activity"/>
    <property type="evidence" value="ECO:0007669"/>
    <property type="project" value="InterPro"/>
</dbReference>
<reference evidence="10" key="1">
    <citation type="submission" date="2023-03" db="EMBL/GenBank/DDBJ databases">
        <title>Massive genome expansion in bonnet fungi (Mycena s.s.) driven by repeated elements and novel gene families across ecological guilds.</title>
        <authorList>
            <consortium name="Lawrence Berkeley National Laboratory"/>
            <person name="Harder C.B."/>
            <person name="Miyauchi S."/>
            <person name="Viragh M."/>
            <person name="Kuo A."/>
            <person name="Thoen E."/>
            <person name="Andreopoulos B."/>
            <person name="Lu D."/>
            <person name="Skrede I."/>
            <person name="Drula E."/>
            <person name="Henrissat B."/>
            <person name="Morin E."/>
            <person name="Kohler A."/>
            <person name="Barry K."/>
            <person name="LaButti K."/>
            <person name="Morin E."/>
            <person name="Salamov A."/>
            <person name="Lipzen A."/>
            <person name="Mereny Z."/>
            <person name="Hegedus B."/>
            <person name="Baldrian P."/>
            <person name="Stursova M."/>
            <person name="Weitz H."/>
            <person name="Taylor A."/>
            <person name="Grigoriev I.V."/>
            <person name="Nagy L.G."/>
            <person name="Martin F."/>
            <person name="Kauserud H."/>
        </authorList>
    </citation>
    <scope>NUCLEOTIDE SEQUENCE</scope>
    <source>
        <strain evidence="10">CBHHK188m</strain>
    </source>
</reference>
<evidence type="ECO:0000256" key="4">
    <source>
        <dbReference type="ARBA" id="ARBA00022692"/>
    </source>
</evidence>
<dbReference type="Proteomes" id="UP001215280">
    <property type="component" value="Unassembled WGS sequence"/>
</dbReference>
<evidence type="ECO:0000256" key="2">
    <source>
        <dbReference type="ARBA" id="ARBA00008807"/>
    </source>
</evidence>
<dbReference type="EMBL" id="JARJLG010000034">
    <property type="protein sequence ID" value="KAJ7765937.1"/>
    <property type="molecule type" value="Genomic_DNA"/>
</dbReference>
<evidence type="ECO:0000256" key="7">
    <source>
        <dbReference type="ARBA" id="ARBA00022989"/>
    </source>
</evidence>
<comment type="caution">
    <text evidence="10">The sequence shown here is derived from an EMBL/GenBank/DDBJ whole genome shotgun (WGS) entry which is preliminary data.</text>
</comment>
<protein>
    <submittedName>
        <fullName evidence="10">Uncharacterized protein</fullName>
    </submittedName>
</protein>
<evidence type="ECO:0000256" key="6">
    <source>
        <dbReference type="ARBA" id="ARBA00022927"/>
    </source>
</evidence>
<proteinExistence type="inferred from homology"/>
<keyword evidence="3" id="KW-0813">Transport</keyword>
<comment type="similarity">
    <text evidence="2">Belongs to the oligopeptide OPT transporter family.</text>
</comment>
<feature type="transmembrane region" description="Helical" evidence="9">
    <location>
        <begin position="24"/>
        <end position="50"/>
    </location>
</feature>
<comment type="subcellular location">
    <subcellularLocation>
        <location evidence="1">Membrane</location>
        <topology evidence="1">Multi-pass membrane protein</topology>
    </subcellularLocation>
</comment>
<evidence type="ECO:0000313" key="11">
    <source>
        <dbReference type="Proteomes" id="UP001215280"/>
    </source>
</evidence>
<evidence type="ECO:0000256" key="1">
    <source>
        <dbReference type="ARBA" id="ARBA00004141"/>
    </source>
</evidence>
<accession>A0AAD7JJ58</accession>
<sequence length="279" mass="30364">MPSNCLATAFEACNSYLPHLLPPVFWSCFIGIEWFPEFIAPTLTGISIFCLAKRDSPWFTRIFGGAVGNEGLGLFAFCFDWNYVGSGGYSIGAFFTALNSAISLFGILIHNCLLRCVCQQCLGKTLFYENGTPYDQLAILDENFRLDKTSLEVQGLPWFVSSQVLSNIGTNLSIGATITHVVLWYGKDILEVIRQYRVGVAYDAHLAEMKVIPRSSNMVVVHRPHSRPSCSLSSLSTTSAATARAGSASIISSSLLPSTEAPRLWSLCSHSRSAGAAGR</sequence>
<organism evidence="10 11">
    <name type="scientific">Mycena maculata</name>
    <dbReference type="NCBI Taxonomy" id="230809"/>
    <lineage>
        <taxon>Eukaryota</taxon>
        <taxon>Fungi</taxon>
        <taxon>Dikarya</taxon>
        <taxon>Basidiomycota</taxon>
        <taxon>Agaricomycotina</taxon>
        <taxon>Agaricomycetes</taxon>
        <taxon>Agaricomycetidae</taxon>
        <taxon>Agaricales</taxon>
        <taxon>Marasmiineae</taxon>
        <taxon>Mycenaceae</taxon>
        <taxon>Mycena</taxon>
    </lineage>
</organism>
<keyword evidence="11" id="KW-1185">Reference proteome</keyword>
<name>A0AAD7JJ58_9AGAR</name>
<evidence type="ECO:0000256" key="3">
    <source>
        <dbReference type="ARBA" id="ARBA00022448"/>
    </source>
</evidence>
<keyword evidence="7 9" id="KW-1133">Transmembrane helix</keyword>
<evidence type="ECO:0000256" key="5">
    <source>
        <dbReference type="ARBA" id="ARBA00022856"/>
    </source>
</evidence>
<feature type="transmembrane region" description="Helical" evidence="9">
    <location>
        <begin position="89"/>
        <end position="109"/>
    </location>
</feature>
<dbReference type="AlphaFoldDB" id="A0AAD7JJ58"/>
<dbReference type="GO" id="GO:0016020">
    <property type="term" value="C:membrane"/>
    <property type="evidence" value="ECO:0007669"/>
    <property type="project" value="UniProtKB-SubCell"/>
</dbReference>
<feature type="transmembrane region" description="Helical" evidence="9">
    <location>
        <begin position="62"/>
        <end position="83"/>
    </location>
</feature>
<evidence type="ECO:0000256" key="8">
    <source>
        <dbReference type="ARBA" id="ARBA00023136"/>
    </source>
</evidence>
<dbReference type="PANTHER" id="PTHR22601">
    <property type="entry name" value="ISP4 LIKE PROTEIN"/>
    <property type="match status" value="1"/>
</dbReference>
<dbReference type="InterPro" id="IPR004648">
    <property type="entry name" value="Oligpept_transpt"/>
</dbReference>
<dbReference type="Pfam" id="PF03169">
    <property type="entry name" value="OPT"/>
    <property type="match status" value="1"/>
</dbReference>
<keyword evidence="8 9" id="KW-0472">Membrane</keyword>
<evidence type="ECO:0000256" key="9">
    <source>
        <dbReference type="SAM" id="Phobius"/>
    </source>
</evidence>
<gene>
    <name evidence="10" type="ORF">DFH07DRAFT_810241</name>
</gene>
<dbReference type="GO" id="GO:0015031">
    <property type="term" value="P:protein transport"/>
    <property type="evidence" value="ECO:0007669"/>
    <property type="project" value="UniProtKB-KW"/>
</dbReference>
<evidence type="ECO:0000313" key="10">
    <source>
        <dbReference type="EMBL" id="KAJ7765937.1"/>
    </source>
</evidence>
<dbReference type="InterPro" id="IPR004813">
    <property type="entry name" value="OPT"/>
</dbReference>